<comment type="caution">
    <text evidence="2">The sequence shown here is derived from an EMBL/GenBank/DDBJ whole genome shotgun (WGS) entry which is preliminary data.</text>
</comment>
<dbReference type="InterPro" id="IPR004000">
    <property type="entry name" value="Actin"/>
</dbReference>
<dbReference type="STRING" id="1806994.A0A507C3Z3"/>
<protein>
    <submittedName>
        <fullName evidence="2">Uncharacterized protein</fullName>
    </submittedName>
</protein>
<dbReference type="CDD" id="cd13395">
    <property type="entry name" value="ASKHA_NBD_Arp4_ACTL6-like"/>
    <property type="match status" value="1"/>
</dbReference>
<dbReference type="SUPFAM" id="SSF53067">
    <property type="entry name" value="Actin-like ATPase domain"/>
    <property type="match status" value="2"/>
</dbReference>
<accession>A0A507C3Z3</accession>
<gene>
    <name evidence="2" type="ORF">SmJEL517_g03056</name>
</gene>
<evidence type="ECO:0000313" key="2">
    <source>
        <dbReference type="EMBL" id="TPX34191.1"/>
    </source>
</evidence>
<dbReference type="RefSeq" id="XP_031024988.1">
    <property type="nucleotide sequence ID" value="XM_031168984.1"/>
</dbReference>
<dbReference type="Pfam" id="PF00022">
    <property type="entry name" value="Actin"/>
    <property type="match status" value="1"/>
</dbReference>
<reference evidence="2 3" key="1">
    <citation type="journal article" date="2019" name="Sci. Rep.">
        <title>Comparative genomics of chytrid fungi reveal insights into the obligate biotrophic and pathogenic lifestyle of Synchytrium endobioticum.</title>
        <authorList>
            <person name="van de Vossenberg B.T.L.H."/>
            <person name="Warris S."/>
            <person name="Nguyen H.D.T."/>
            <person name="van Gent-Pelzer M.P.E."/>
            <person name="Joly D.L."/>
            <person name="van de Geest H.C."/>
            <person name="Bonants P.J.M."/>
            <person name="Smith D.S."/>
            <person name="Levesque C.A."/>
            <person name="van der Lee T.A.J."/>
        </authorList>
    </citation>
    <scope>NUCLEOTIDE SEQUENCE [LARGE SCALE GENOMIC DNA]</scope>
    <source>
        <strain evidence="2 3">JEL517</strain>
    </source>
</reference>
<name>A0A507C3Z3_9FUNG</name>
<dbReference type="Gene3D" id="3.90.640.10">
    <property type="entry name" value="Actin, Chain A, domain 4"/>
    <property type="match status" value="1"/>
</dbReference>
<sequence>MSVTFGGDEVSAIVMDFGSSITKAGYAGEDTPRAVFPSWLGVPPGSDTVDNNIKGKQPILPTDDAMDVDLRPNTQHPVKKRKKRFVGENQAYLWQPAVEMKNPFVDGVLQDFDLLESLWDHAMYGSLRVNTTEHPLLLSEAPFNVQKTREKLTELAFEKYGVPAFYLEKSPILSAFAFGRGSALVVESGAGSTCVTPVSEGHILRKGLKRQPIAGDFLTRQAELYLRHAGVVVEPQYLVYQKQPVDANAAPIYTRRDRAGTTQSWHRQATLRAVNDFKETVCIAWDKEPYNEPYALTKGAKSYEFPTGFNRSFGIERTKIMETLFDPAYALKEYETDPNVQYVGIGNLIKQSIDTIDPDIRPMMVSNIILTGGNTLIPGLLDRLQTMLSRMPGNGKVRVSASSQPVERKFGAWIGGSILSSLGTFHQLWVAKREYEENGVNVCEKYLH</sequence>
<dbReference type="Gene3D" id="3.30.420.40">
    <property type="match status" value="2"/>
</dbReference>
<keyword evidence="3" id="KW-1185">Reference proteome</keyword>
<dbReference type="AlphaFoldDB" id="A0A507C3Z3"/>
<dbReference type="PANTHER" id="PTHR11937">
    <property type="entry name" value="ACTIN"/>
    <property type="match status" value="1"/>
</dbReference>
<dbReference type="PROSITE" id="PS00432">
    <property type="entry name" value="ACTINS_2"/>
    <property type="match status" value="1"/>
</dbReference>
<dbReference type="InterPro" id="IPR004001">
    <property type="entry name" value="Actin_CS"/>
</dbReference>
<dbReference type="OrthoDB" id="5132116at2759"/>
<dbReference type="SMART" id="SM00268">
    <property type="entry name" value="ACTIN"/>
    <property type="match status" value="1"/>
</dbReference>
<dbReference type="EMBL" id="QEAO01000015">
    <property type="protein sequence ID" value="TPX34191.1"/>
    <property type="molecule type" value="Genomic_DNA"/>
</dbReference>
<proteinExistence type="inferred from homology"/>
<organism evidence="2 3">
    <name type="scientific">Synchytrium microbalum</name>
    <dbReference type="NCBI Taxonomy" id="1806994"/>
    <lineage>
        <taxon>Eukaryota</taxon>
        <taxon>Fungi</taxon>
        <taxon>Fungi incertae sedis</taxon>
        <taxon>Chytridiomycota</taxon>
        <taxon>Chytridiomycota incertae sedis</taxon>
        <taxon>Chytridiomycetes</taxon>
        <taxon>Synchytriales</taxon>
        <taxon>Synchytriaceae</taxon>
        <taxon>Synchytrium</taxon>
    </lineage>
</organism>
<evidence type="ECO:0000313" key="3">
    <source>
        <dbReference type="Proteomes" id="UP000319731"/>
    </source>
</evidence>
<comment type="similarity">
    <text evidence="1">Belongs to the actin family.</text>
</comment>
<dbReference type="InterPro" id="IPR043129">
    <property type="entry name" value="ATPase_NBD"/>
</dbReference>
<evidence type="ECO:0000256" key="1">
    <source>
        <dbReference type="RuleBase" id="RU000487"/>
    </source>
</evidence>
<dbReference type="Proteomes" id="UP000319731">
    <property type="component" value="Unassembled WGS sequence"/>
</dbReference>
<dbReference type="GeneID" id="42004281"/>